<keyword evidence="2" id="KW-1133">Transmembrane helix</keyword>
<dbReference type="AlphaFoldDB" id="A0A4Y7JJB6"/>
<organism evidence="3 4">
    <name type="scientific">Papaver somniferum</name>
    <name type="common">Opium poppy</name>
    <dbReference type="NCBI Taxonomy" id="3469"/>
    <lineage>
        <taxon>Eukaryota</taxon>
        <taxon>Viridiplantae</taxon>
        <taxon>Streptophyta</taxon>
        <taxon>Embryophyta</taxon>
        <taxon>Tracheophyta</taxon>
        <taxon>Spermatophyta</taxon>
        <taxon>Magnoliopsida</taxon>
        <taxon>Ranunculales</taxon>
        <taxon>Papaveraceae</taxon>
        <taxon>Papaveroideae</taxon>
        <taxon>Papaver</taxon>
    </lineage>
</organism>
<dbReference type="OrthoDB" id="531455at2759"/>
<keyword evidence="2" id="KW-0812">Transmembrane</keyword>
<dbReference type="GO" id="GO:0009507">
    <property type="term" value="C:chloroplast"/>
    <property type="evidence" value="ECO:0007669"/>
    <property type="project" value="TreeGrafter"/>
</dbReference>
<dbReference type="Gramene" id="RZC59849">
    <property type="protein sequence ID" value="RZC59849"/>
    <property type="gene ID" value="C5167_007151"/>
</dbReference>
<gene>
    <name evidence="3" type="ORF">C5167_007151</name>
</gene>
<evidence type="ECO:0000313" key="3">
    <source>
        <dbReference type="EMBL" id="RZC59849.1"/>
    </source>
</evidence>
<dbReference type="PANTHER" id="PTHR36742:SF1">
    <property type="entry name" value="MYOSIN-G HEAVY CHAIN-LIKE PROTEIN"/>
    <property type="match status" value="1"/>
</dbReference>
<evidence type="ECO:0000313" key="4">
    <source>
        <dbReference type="Proteomes" id="UP000316621"/>
    </source>
</evidence>
<accession>A0A4Y7JJB6</accession>
<keyword evidence="4" id="KW-1185">Reference proteome</keyword>
<dbReference type="Proteomes" id="UP000316621">
    <property type="component" value="Chromosome 4"/>
</dbReference>
<evidence type="ECO:0000256" key="2">
    <source>
        <dbReference type="SAM" id="Phobius"/>
    </source>
</evidence>
<proteinExistence type="predicted"/>
<dbReference type="EMBL" id="CM010718">
    <property type="protein sequence ID" value="RZC59849.1"/>
    <property type="molecule type" value="Genomic_DNA"/>
</dbReference>
<protein>
    <recommendedName>
        <fullName evidence="5">Transmembrane protein</fullName>
    </recommendedName>
</protein>
<sequence length="197" mass="21531">MALNIGSVPLHPNLLSHSVSFVSKHNHLFFFNRLSLSSSNSLAANHFYSSSSFTVAIHSEGAEGVTDEEEEPPGSNGSLSSARTQLDLLEQLSSSTDGNASDGKSNRLTIREQLMQLVGDRESEDFSILLGKKNLKKVSATFLTISQKRNIKRKAYLDDVSQRNDTFFFSTIAAFVIIPPIIILVVAVSTGYVQLLP</sequence>
<reference evidence="3 4" key="1">
    <citation type="journal article" date="2018" name="Science">
        <title>The opium poppy genome and morphinan production.</title>
        <authorList>
            <person name="Guo L."/>
            <person name="Winzer T."/>
            <person name="Yang X."/>
            <person name="Li Y."/>
            <person name="Ning Z."/>
            <person name="He Z."/>
            <person name="Teodor R."/>
            <person name="Lu Y."/>
            <person name="Bowser T.A."/>
            <person name="Graham I.A."/>
            <person name="Ye K."/>
        </authorList>
    </citation>
    <scope>NUCLEOTIDE SEQUENCE [LARGE SCALE GENOMIC DNA]</scope>
    <source>
        <strain evidence="4">cv. HN1</strain>
        <tissue evidence="3">Leaves</tissue>
    </source>
</reference>
<feature type="region of interest" description="Disordered" evidence="1">
    <location>
        <begin position="61"/>
        <end position="80"/>
    </location>
</feature>
<feature type="transmembrane region" description="Helical" evidence="2">
    <location>
        <begin position="167"/>
        <end position="193"/>
    </location>
</feature>
<keyword evidence="2" id="KW-0472">Membrane</keyword>
<evidence type="ECO:0000256" key="1">
    <source>
        <dbReference type="SAM" id="MobiDB-lite"/>
    </source>
</evidence>
<evidence type="ECO:0008006" key="5">
    <source>
        <dbReference type="Google" id="ProtNLM"/>
    </source>
</evidence>
<name>A0A4Y7JJB6_PAPSO</name>
<dbReference type="PANTHER" id="PTHR36742">
    <property type="entry name" value="MYOSIN-G HEAVY CHAIN-LIKE PROTEIN"/>
    <property type="match status" value="1"/>
</dbReference>